<dbReference type="Proteomes" id="UP001151760">
    <property type="component" value="Unassembled WGS sequence"/>
</dbReference>
<keyword evidence="3" id="KW-1185">Reference proteome</keyword>
<dbReference type="EMBL" id="BQNB010011025">
    <property type="protein sequence ID" value="GJS85103.1"/>
    <property type="molecule type" value="Genomic_DNA"/>
</dbReference>
<sequence>MDNAADLLNNGPAIEWVYWLDMKDFDCERFGKEVPTSGLYTFESKKIAQVVHARIQGKNSLVKLFEDIRLCRPSKEYLQVKLVSMVDDKRRSRGQNEGELTLPNVYDLCISLMVNGFRSSQEKIIKLLIGQNSDQQAQEASKTCHQTFQSISEDCLIAAKTPKEELLKETKGFATKVFQTREKIAKEKSSVQRDPLFDGLLEDDRLIRGMKKKDFLQREEISGILKNESRRGNKGEENTRKEKATLLQMRTQVDAGTVLQGRHFDELYEGLVAIKCNRKKYPLKKEILVQMLKLKLESEEESTMALELIRFLKNVEVLSIPKQTATGKGTSNPLMAGSLPKTTKPT</sequence>
<feature type="compositionally biased region" description="Polar residues" evidence="1">
    <location>
        <begin position="324"/>
        <end position="333"/>
    </location>
</feature>
<comment type="caution">
    <text evidence="2">The sequence shown here is derived from an EMBL/GenBank/DDBJ whole genome shotgun (WGS) entry which is preliminary data.</text>
</comment>
<protein>
    <submittedName>
        <fullName evidence="2">Uncharacterized protein</fullName>
    </submittedName>
</protein>
<feature type="region of interest" description="Disordered" evidence="1">
    <location>
        <begin position="324"/>
        <end position="346"/>
    </location>
</feature>
<reference evidence="2" key="1">
    <citation type="journal article" date="2022" name="Int. J. Mol. Sci.">
        <title>Draft Genome of Tanacetum Coccineum: Genomic Comparison of Closely Related Tanacetum-Family Plants.</title>
        <authorList>
            <person name="Yamashiro T."/>
            <person name="Shiraishi A."/>
            <person name="Nakayama K."/>
            <person name="Satake H."/>
        </authorList>
    </citation>
    <scope>NUCLEOTIDE SEQUENCE</scope>
</reference>
<gene>
    <name evidence="2" type="ORF">Tco_0751644</name>
</gene>
<organism evidence="2 3">
    <name type="scientific">Tanacetum coccineum</name>
    <dbReference type="NCBI Taxonomy" id="301880"/>
    <lineage>
        <taxon>Eukaryota</taxon>
        <taxon>Viridiplantae</taxon>
        <taxon>Streptophyta</taxon>
        <taxon>Embryophyta</taxon>
        <taxon>Tracheophyta</taxon>
        <taxon>Spermatophyta</taxon>
        <taxon>Magnoliopsida</taxon>
        <taxon>eudicotyledons</taxon>
        <taxon>Gunneridae</taxon>
        <taxon>Pentapetalae</taxon>
        <taxon>asterids</taxon>
        <taxon>campanulids</taxon>
        <taxon>Asterales</taxon>
        <taxon>Asteraceae</taxon>
        <taxon>Asteroideae</taxon>
        <taxon>Anthemideae</taxon>
        <taxon>Anthemidinae</taxon>
        <taxon>Tanacetum</taxon>
    </lineage>
</organism>
<reference evidence="2" key="2">
    <citation type="submission" date="2022-01" db="EMBL/GenBank/DDBJ databases">
        <authorList>
            <person name="Yamashiro T."/>
            <person name="Shiraishi A."/>
            <person name="Satake H."/>
            <person name="Nakayama K."/>
        </authorList>
    </citation>
    <scope>NUCLEOTIDE SEQUENCE</scope>
</reference>
<evidence type="ECO:0000313" key="2">
    <source>
        <dbReference type="EMBL" id="GJS85103.1"/>
    </source>
</evidence>
<accession>A0ABQ4Z886</accession>
<name>A0ABQ4Z886_9ASTR</name>
<evidence type="ECO:0000256" key="1">
    <source>
        <dbReference type="SAM" id="MobiDB-lite"/>
    </source>
</evidence>
<evidence type="ECO:0000313" key="3">
    <source>
        <dbReference type="Proteomes" id="UP001151760"/>
    </source>
</evidence>
<proteinExistence type="predicted"/>